<dbReference type="Proteomes" id="UP000246635">
    <property type="component" value="Unassembled WGS sequence"/>
</dbReference>
<evidence type="ECO:0000313" key="1">
    <source>
        <dbReference type="EMBL" id="PWV94417.1"/>
    </source>
</evidence>
<protein>
    <submittedName>
        <fullName evidence="1">Uncharacterized protein</fullName>
    </submittedName>
</protein>
<sequence length="222" mass="26508">MHEKWLKYAPKLLFDRKEPFYPVRIGVTELKDGDQSPSFRRRFAFDSADIDYVLEYAIYWDYDIQHLYELEHVWIYVNKDGTVGDAEASFHGRYLKSLLPDRSNLDGTQVRLYSQPGKHAFSPMPELFKLMPGYRTCTDRDAGLDGLTLPEWFDKRPVTSEDTNEKVRLYLYNEFRFIPDETFEEYDYEQPQELFVPWQSLFEEIPVRIERELAKIRLFSGE</sequence>
<dbReference type="AlphaFoldDB" id="A0A2V2YLQ3"/>
<organism evidence="1 2">
    <name type="scientific">Paenibacillus cellulosilyticus</name>
    <dbReference type="NCBI Taxonomy" id="375489"/>
    <lineage>
        <taxon>Bacteria</taxon>
        <taxon>Bacillati</taxon>
        <taxon>Bacillota</taxon>
        <taxon>Bacilli</taxon>
        <taxon>Bacillales</taxon>
        <taxon>Paenibacillaceae</taxon>
        <taxon>Paenibacillus</taxon>
    </lineage>
</organism>
<accession>A0A2V2YLQ3</accession>
<evidence type="ECO:0000313" key="2">
    <source>
        <dbReference type="Proteomes" id="UP000246635"/>
    </source>
</evidence>
<dbReference type="EMBL" id="QGTQ01000031">
    <property type="protein sequence ID" value="PWV94417.1"/>
    <property type="molecule type" value="Genomic_DNA"/>
</dbReference>
<dbReference type="RefSeq" id="WP_110046803.1">
    <property type="nucleotide sequence ID" value="NZ_CP054612.1"/>
</dbReference>
<name>A0A2V2YLQ3_9BACL</name>
<dbReference type="OrthoDB" id="1898185at2"/>
<proteinExistence type="predicted"/>
<gene>
    <name evidence="1" type="ORF">DFQ01_13146</name>
</gene>
<comment type="caution">
    <text evidence="1">The sequence shown here is derived from an EMBL/GenBank/DDBJ whole genome shotgun (WGS) entry which is preliminary data.</text>
</comment>
<keyword evidence="2" id="KW-1185">Reference proteome</keyword>
<reference evidence="1 2" key="1">
    <citation type="submission" date="2018-05" db="EMBL/GenBank/DDBJ databases">
        <title>Genomic Encyclopedia of Type Strains, Phase III (KMG-III): the genomes of soil and plant-associated and newly described type strains.</title>
        <authorList>
            <person name="Whitman W."/>
        </authorList>
    </citation>
    <scope>NUCLEOTIDE SEQUENCE [LARGE SCALE GENOMIC DNA]</scope>
    <source>
        <strain evidence="1 2">CECT 5696</strain>
    </source>
</reference>